<dbReference type="Gene3D" id="1.25.10.10">
    <property type="entry name" value="Leucine-rich Repeat Variant"/>
    <property type="match status" value="1"/>
</dbReference>
<evidence type="ECO:0000256" key="8">
    <source>
        <dbReference type="ARBA" id="ARBA00023136"/>
    </source>
</evidence>
<dbReference type="InterPro" id="IPR011989">
    <property type="entry name" value="ARM-like"/>
</dbReference>
<dbReference type="Pfam" id="PF14796">
    <property type="entry name" value="AP3B1_C"/>
    <property type="match status" value="1"/>
</dbReference>
<dbReference type="InterPro" id="IPR029390">
    <property type="entry name" value="AP3B_C"/>
</dbReference>
<dbReference type="GO" id="GO:0006886">
    <property type="term" value="P:intracellular protein transport"/>
    <property type="evidence" value="ECO:0007669"/>
    <property type="project" value="InterPro"/>
</dbReference>
<evidence type="ECO:0000256" key="7">
    <source>
        <dbReference type="ARBA" id="ARBA00023034"/>
    </source>
</evidence>
<evidence type="ECO:0000256" key="10">
    <source>
        <dbReference type="ARBA" id="ARBA00023570"/>
    </source>
</evidence>
<dbReference type="GO" id="GO:0016192">
    <property type="term" value="P:vesicle-mediated transport"/>
    <property type="evidence" value="ECO:0007669"/>
    <property type="project" value="InterPro"/>
</dbReference>
<feature type="region of interest" description="Disordered" evidence="12">
    <location>
        <begin position="722"/>
        <end position="912"/>
    </location>
</feature>
<feature type="compositionally biased region" description="Low complexity" evidence="12">
    <location>
        <begin position="752"/>
        <end position="783"/>
    </location>
</feature>
<evidence type="ECO:0000256" key="9">
    <source>
        <dbReference type="ARBA" id="ARBA00023329"/>
    </source>
</evidence>
<feature type="region of interest" description="Disordered" evidence="12">
    <location>
        <begin position="295"/>
        <end position="350"/>
    </location>
</feature>
<proteinExistence type="inferred from homology"/>
<dbReference type="InterPro" id="IPR056314">
    <property type="entry name" value="AP3B1/2_C"/>
</dbReference>
<dbReference type="PANTHER" id="PTHR11134">
    <property type="entry name" value="ADAPTOR COMPLEX SUBUNIT BETA FAMILY MEMBER"/>
    <property type="match status" value="1"/>
</dbReference>
<evidence type="ECO:0000256" key="3">
    <source>
        <dbReference type="ARBA" id="ARBA00006613"/>
    </source>
</evidence>
<evidence type="ECO:0000259" key="13">
    <source>
        <dbReference type="SMART" id="SM01355"/>
    </source>
</evidence>
<comment type="subcellular location">
    <subcellularLocation>
        <location evidence="1">Cytoplasmic vesicle</location>
        <location evidence="1">Clathrin-coated vesicle membrane</location>
        <topology evidence="1">Peripheral membrane protein</topology>
        <orientation evidence="1">Cytoplasmic side</orientation>
    </subcellularLocation>
    <subcellularLocation>
        <location evidence="2">Golgi apparatus</location>
    </subcellularLocation>
</comment>
<dbReference type="InterPro" id="IPR026739">
    <property type="entry name" value="AP_beta"/>
</dbReference>
<evidence type="ECO:0000256" key="1">
    <source>
        <dbReference type="ARBA" id="ARBA00004145"/>
    </source>
</evidence>
<feature type="domain" description="AP-3 complex subunit beta C-terminal" evidence="13">
    <location>
        <begin position="914"/>
        <end position="1063"/>
    </location>
</feature>
<evidence type="ECO:0000313" key="14">
    <source>
        <dbReference type="EMBL" id="JAC36695.1"/>
    </source>
</evidence>
<dbReference type="GO" id="GO:0030665">
    <property type="term" value="C:clathrin-coated vesicle membrane"/>
    <property type="evidence" value="ECO:0007669"/>
    <property type="project" value="UniProtKB-SubCell"/>
</dbReference>
<feature type="compositionally biased region" description="Basic and acidic residues" evidence="12">
    <location>
        <begin position="878"/>
        <end position="905"/>
    </location>
</feature>
<dbReference type="EMBL" id="GAKP01022257">
    <property type="protein sequence ID" value="JAC36695.1"/>
    <property type="molecule type" value="Transcribed_RNA"/>
</dbReference>
<dbReference type="SMART" id="SM01355">
    <property type="entry name" value="AP3B1_C"/>
    <property type="match status" value="1"/>
</dbReference>
<dbReference type="Pfam" id="PF01602">
    <property type="entry name" value="Adaptin_N"/>
    <property type="match status" value="1"/>
</dbReference>
<feature type="compositionally biased region" description="Low complexity" evidence="12">
    <location>
        <begin position="722"/>
        <end position="736"/>
    </location>
</feature>
<dbReference type="Pfam" id="PF24080">
    <property type="entry name" value="AP3B1_C_2"/>
    <property type="match status" value="1"/>
</dbReference>
<evidence type="ECO:0000256" key="4">
    <source>
        <dbReference type="ARBA" id="ARBA00022448"/>
    </source>
</evidence>
<feature type="compositionally biased region" description="Low complexity" evidence="12">
    <location>
        <begin position="824"/>
        <end position="864"/>
    </location>
</feature>
<dbReference type="PIRSF" id="PIRSF037096">
    <property type="entry name" value="AP3_complex_beta"/>
    <property type="match status" value="1"/>
</dbReference>
<evidence type="ECO:0000256" key="12">
    <source>
        <dbReference type="SAM" id="MobiDB-lite"/>
    </source>
</evidence>
<feature type="compositionally biased region" description="Polar residues" evidence="12">
    <location>
        <begin position="812"/>
        <end position="823"/>
    </location>
</feature>
<keyword evidence="5" id="KW-0597">Phosphoprotein</keyword>
<comment type="similarity">
    <text evidence="3 11">Belongs to the adaptor complexes large subunit family.</text>
</comment>
<dbReference type="InterPro" id="IPR002553">
    <property type="entry name" value="Clathrin/coatomer_adapt-like_N"/>
</dbReference>
<evidence type="ECO:0000256" key="6">
    <source>
        <dbReference type="ARBA" id="ARBA00022927"/>
    </source>
</evidence>
<evidence type="ECO:0000256" key="5">
    <source>
        <dbReference type="ARBA" id="ARBA00022553"/>
    </source>
</evidence>
<keyword evidence="8 11" id="KW-0472">Membrane</keyword>
<keyword evidence="6 11" id="KW-0653">Protein transport</keyword>
<dbReference type="GO" id="GO:0030123">
    <property type="term" value="C:AP-3 adaptor complex"/>
    <property type="evidence" value="ECO:0007669"/>
    <property type="project" value="UniProtKB-UniRule"/>
</dbReference>
<dbReference type="InterPro" id="IPR026740">
    <property type="entry name" value="AP3_beta"/>
</dbReference>
<keyword evidence="4 11" id="KW-0813">Transport</keyword>
<organism evidence="14">
    <name type="scientific">Bactrocera dorsalis</name>
    <name type="common">Oriental fruit fly</name>
    <name type="synonym">Dacus dorsalis</name>
    <dbReference type="NCBI Taxonomy" id="27457"/>
    <lineage>
        <taxon>Eukaryota</taxon>
        <taxon>Metazoa</taxon>
        <taxon>Ecdysozoa</taxon>
        <taxon>Arthropoda</taxon>
        <taxon>Hexapoda</taxon>
        <taxon>Insecta</taxon>
        <taxon>Pterygota</taxon>
        <taxon>Neoptera</taxon>
        <taxon>Endopterygota</taxon>
        <taxon>Diptera</taxon>
        <taxon>Brachycera</taxon>
        <taxon>Muscomorpha</taxon>
        <taxon>Tephritoidea</taxon>
        <taxon>Tephritidae</taxon>
        <taxon>Bactrocera</taxon>
        <taxon>Bactrocera</taxon>
    </lineage>
</organism>
<name>A0A034V4P1_BACDO</name>
<evidence type="ECO:0000256" key="2">
    <source>
        <dbReference type="ARBA" id="ARBA00004555"/>
    </source>
</evidence>
<keyword evidence="9" id="KW-0968">Cytoplasmic vesicle</keyword>
<dbReference type="SUPFAM" id="SSF48371">
    <property type="entry name" value="ARM repeat"/>
    <property type="match status" value="1"/>
</dbReference>
<sequence length="1205" mass="132352">MISSASPVGLFGSAYNSRSSSSSSNSTMQQQSSASGSSPFAAYSSSSTSPQMGLDVEFGADPASGAFFQSEGRKHDDLKQMLDSNKDGLKLEAMKRIIGMIARGRDASDLFPAVVKNVVSKNIEVKKLVYVYLVRYAEEQQDLALLSISTFQRALKDPNQLIRASALRVLSSIRVSMIVPIVMLAIRDSAMDMSPYVRKTAAHAIPKLYSLDAEQKEELVTVIEKLLSDRTTLVVGSAVMAFDEVCPERVDLIHKNYRKLCNLLVDVDEWGQVIIINMLTRYARTQFVDPNADEAAEDELKLKEDGSENFYEETSSGDSSDESSKEKREKNTRKSKSETSKQRTYSSSSSYHVDLDHRLLLRQTKPLLQSRNASVVMAVAQLYHHLAPRNEVQLIAKALIRLLRSHKEVQSVVLTCIASMSTKRKAIFEPHIKSFFVRTSDPTHIKLLKLDILTNLASASTIALILREFQTYISSNDRSFVAATIQAIGRCAASIKEVTETCLSGLVHLLSNRDEHVVAESVVVIKNLLQSKSAEHYEIISQMAKLIDYITIPAARASILWLIGEYNEKVPKIAPDVLRKMAKTFVDEEDVVKLQILNLGVKLFLTNPEQTSLLSQYVFTLARYDANYDVRDRARFLRQFIFPANGRTTVLSENARKIFLSSKPKPALESKYCERDHFQLGSLSHYLNMRATGYKDLPPFPTEAPDTSVRNIEGYMLESTAGAGNATSNATNASATRTPQKQSSKNAHTSNDKSFFSESEKSSAYSESGSSSSSSSSSTSSDGESSESETEHVNDVAAAKTKKPSKASDTKLSTATVLVNTSSSNGDNNAHLNDNNNGSNQSEGTSDSESSSYGSSESSSGSDTNTEDGSESSESETESEKQRKFQRVKEKAKETKAKEKAKTAEEPAVAAAPAKSNLDLLLDLDDIPPVGPVMTPSLGGFLTPGTPLGGAVGLLPVSAANRIELVGPSHIEFKHRELLNKLSGHGLQVSYRFTRSPHLYSAAMVSIELQFINLTNDEITNIHLSQQTLPHGMQLNEFAPLQCLQPQQMGTSVLGIDFNDSTHAVELEISTSAGKSRVTLKPPVGELVRSVQIGEAYFKEERTKLRGMNEHQSRLQLQRESVDLAALKQRIFECINVAHLPSSESKDVLYFVGQTMNSKSLVLITLDWQAAEGAHLTLVVNCEKMVIGSMVLNELRNALSLAFQC</sequence>
<reference evidence="14" key="1">
    <citation type="journal article" date="2014" name="BMC Genomics">
        <title>Characterizing the developmental transcriptome of the oriental fruit fly, Bactrocera dorsalis (Diptera: Tephritidae) through comparative genomic analysis with Drosophila melanogaster utilizing modENCODE datasets.</title>
        <authorList>
            <person name="Geib S.M."/>
            <person name="Calla B."/>
            <person name="Hall B."/>
            <person name="Hou S."/>
            <person name="Manoukis N.C."/>
        </authorList>
    </citation>
    <scope>NUCLEOTIDE SEQUENCE</scope>
    <source>
        <strain evidence="14">Punador</strain>
    </source>
</reference>
<keyword evidence="7" id="KW-0333">Golgi apparatus</keyword>
<gene>
    <name evidence="14" type="primary">AP3B2</name>
</gene>
<dbReference type="OrthoDB" id="302453at2759"/>
<accession>A0A034V4P1</accession>
<feature type="compositionally biased region" description="Acidic residues" evidence="12">
    <location>
        <begin position="865"/>
        <end position="877"/>
    </location>
</feature>
<dbReference type="EMBL" id="GAKP01022258">
    <property type="protein sequence ID" value="JAC36694.1"/>
    <property type="molecule type" value="Transcribed_RNA"/>
</dbReference>
<dbReference type="InterPro" id="IPR016024">
    <property type="entry name" value="ARM-type_fold"/>
</dbReference>
<protein>
    <recommendedName>
        <fullName evidence="11">AP-3 complex subunit beta</fullName>
    </recommendedName>
</protein>
<feature type="compositionally biased region" description="Polar residues" evidence="12">
    <location>
        <begin position="737"/>
        <end position="749"/>
    </location>
</feature>
<evidence type="ECO:0000256" key="11">
    <source>
        <dbReference type="PIRNR" id="PIRNR037096"/>
    </source>
</evidence>
<dbReference type="AlphaFoldDB" id="A0A034V4P1"/>
<dbReference type="GO" id="GO:0005794">
    <property type="term" value="C:Golgi apparatus"/>
    <property type="evidence" value="ECO:0007669"/>
    <property type="project" value="UniProtKB-SubCell"/>
</dbReference>
<comment type="function">
    <text evidence="10">Subunit of non-clathrin- and clathrin-associated adaptor protein complex 3 (AP-3) that plays a role in protein sorting in the late-Golgi/trans-Golgi network (TGN) and/or endosomes. The AP complexes mediate both the recruitment of clathrin to membranes and the recognition of sorting signals within the cytosolic tails of transmembrane cargo molecules. AP-3 appears to be involved in the sorting of a subset of transmembrane proteins targeted to lysosomes and lysosome-related organelles. In concert with the BLOC-1 complex, AP-3 is required to target cargos into vesicles assembled at cell bodies for delivery into neurites and nerve terminals.</text>
</comment>
<feature type="region of interest" description="Disordered" evidence="12">
    <location>
        <begin position="15"/>
        <end position="49"/>
    </location>
</feature>